<comment type="caution">
    <text evidence="3">The sequence shown here is derived from an EMBL/GenBank/DDBJ whole genome shotgun (WGS) entry which is preliminary data.</text>
</comment>
<evidence type="ECO:0000313" key="4">
    <source>
        <dbReference type="Proteomes" id="UP000326396"/>
    </source>
</evidence>
<dbReference type="EMBL" id="SZYD01000010">
    <property type="protein sequence ID" value="KAD4982153.1"/>
    <property type="molecule type" value="Genomic_DNA"/>
</dbReference>
<dbReference type="GO" id="GO:0009733">
    <property type="term" value="P:response to auxin"/>
    <property type="evidence" value="ECO:0007669"/>
    <property type="project" value="InterPro"/>
</dbReference>
<name>A0A5N6NP72_9ASTR</name>
<organism evidence="3 4">
    <name type="scientific">Mikania micrantha</name>
    <name type="common">bitter vine</name>
    <dbReference type="NCBI Taxonomy" id="192012"/>
    <lineage>
        <taxon>Eukaryota</taxon>
        <taxon>Viridiplantae</taxon>
        <taxon>Streptophyta</taxon>
        <taxon>Embryophyta</taxon>
        <taxon>Tracheophyta</taxon>
        <taxon>Spermatophyta</taxon>
        <taxon>Magnoliopsida</taxon>
        <taxon>eudicotyledons</taxon>
        <taxon>Gunneridae</taxon>
        <taxon>Pentapetalae</taxon>
        <taxon>asterids</taxon>
        <taxon>campanulids</taxon>
        <taxon>Asterales</taxon>
        <taxon>Asteraceae</taxon>
        <taxon>Asteroideae</taxon>
        <taxon>Heliantheae alliance</taxon>
        <taxon>Eupatorieae</taxon>
        <taxon>Mikania</taxon>
    </lineage>
</organism>
<dbReference type="InterPro" id="IPR003676">
    <property type="entry name" value="SAUR_fam"/>
</dbReference>
<evidence type="ECO:0000256" key="1">
    <source>
        <dbReference type="ARBA" id="ARBA00006974"/>
    </source>
</evidence>
<dbReference type="Pfam" id="PF02519">
    <property type="entry name" value="Auxin_inducible"/>
    <property type="match status" value="1"/>
</dbReference>
<feature type="region of interest" description="Disordered" evidence="2">
    <location>
        <begin position="133"/>
        <end position="168"/>
    </location>
</feature>
<gene>
    <name evidence="3" type="ORF">E3N88_18824</name>
</gene>
<dbReference type="Proteomes" id="UP000326396">
    <property type="component" value="Linkage Group LG18"/>
</dbReference>
<feature type="compositionally biased region" description="Basic and acidic residues" evidence="2">
    <location>
        <begin position="141"/>
        <end position="162"/>
    </location>
</feature>
<reference evidence="3 4" key="1">
    <citation type="submission" date="2019-05" db="EMBL/GenBank/DDBJ databases">
        <title>Mikania micrantha, genome provides insights into the molecular mechanism of rapid growth.</title>
        <authorList>
            <person name="Liu B."/>
        </authorList>
    </citation>
    <scope>NUCLEOTIDE SEQUENCE [LARGE SCALE GENOMIC DNA]</scope>
    <source>
        <strain evidence="3">NLD-2019</strain>
        <tissue evidence="3">Leaf</tissue>
    </source>
</reference>
<accession>A0A5N6NP72</accession>
<keyword evidence="4" id="KW-1185">Reference proteome</keyword>
<dbReference type="PANTHER" id="PTHR31175:SF82">
    <property type="entry name" value="AUXIN-RESPONSIVE PROTEIN SAUR65"/>
    <property type="match status" value="1"/>
</dbReference>
<comment type="similarity">
    <text evidence="1">Belongs to the ARG7 family.</text>
</comment>
<proteinExistence type="inferred from homology"/>
<protein>
    <submittedName>
        <fullName evidence="3">Uncharacterized protein</fullName>
    </submittedName>
</protein>
<dbReference type="AlphaFoldDB" id="A0A5N6NP72"/>
<evidence type="ECO:0000256" key="2">
    <source>
        <dbReference type="SAM" id="MobiDB-lite"/>
    </source>
</evidence>
<sequence length="168" mass="18775">MIGTKNFIKIARKSQEMATIRCKSIAANGAFQDNNTNTTTKIEKGHFVAYTLDGHRFVFPIGHLKSYIFRELLTISEEEFGLPRSGPITLPCDAAFIKDAANLIHKRATLARERALLQSLITKCNYPCFDGSRVAPQQSEEPQKHNKESKSTDEWPSAEHNEGVTSGH</sequence>
<dbReference type="OrthoDB" id="1936278at2759"/>
<dbReference type="PANTHER" id="PTHR31175">
    <property type="entry name" value="AUXIN-RESPONSIVE FAMILY PROTEIN"/>
    <property type="match status" value="1"/>
</dbReference>
<evidence type="ECO:0000313" key="3">
    <source>
        <dbReference type="EMBL" id="KAD4982153.1"/>
    </source>
</evidence>